<dbReference type="RefSeq" id="WP_185694238.1">
    <property type="nucleotide sequence ID" value="NZ_JACHVA010000127.1"/>
</dbReference>
<dbReference type="InterPro" id="IPR036102">
    <property type="entry name" value="OsmC/Ohrsf"/>
</dbReference>
<dbReference type="InterPro" id="IPR015946">
    <property type="entry name" value="KH_dom-like_a/b"/>
</dbReference>
<proteinExistence type="predicted"/>
<evidence type="ECO:0008006" key="3">
    <source>
        <dbReference type="Google" id="ProtNLM"/>
    </source>
</evidence>
<dbReference type="Proteomes" id="UP000525652">
    <property type="component" value="Unassembled WGS sequence"/>
</dbReference>
<dbReference type="EMBL" id="JACHVA010000127">
    <property type="protein sequence ID" value="MBC2603616.1"/>
    <property type="molecule type" value="Genomic_DNA"/>
</dbReference>
<dbReference type="SUPFAM" id="SSF82784">
    <property type="entry name" value="OsmC-like"/>
    <property type="match status" value="1"/>
</dbReference>
<dbReference type="AlphaFoldDB" id="A0A7X1B0Y8"/>
<accession>A0A7X1B0Y8</accession>
<name>A0A7X1B0Y8_9BACT</name>
<protein>
    <recommendedName>
        <fullName evidence="3">OsmC family peroxiredoxin</fullName>
    </recommendedName>
</protein>
<dbReference type="Gene3D" id="3.30.300.20">
    <property type="match status" value="1"/>
</dbReference>
<evidence type="ECO:0000313" key="1">
    <source>
        <dbReference type="EMBL" id="MBC2603616.1"/>
    </source>
</evidence>
<comment type="caution">
    <text evidence="1">The sequence shown here is derived from an EMBL/GenBank/DDBJ whole genome shotgun (WGS) entry which is preliminary data.</text>
</comment>
<sequence>MRGETTISLRESGPKVTKLSLVVEGLIPDLKEEEFTKIVEETAGGCPLVQLLKPGLEELEITSSLV</sequence>
<organism evidence="1 2">
    <name type="scientific">Puniceicoccus vermicola</name>
    <dbReference type="NCBI Taxonomy" id="388746"/>
    <lineage>
        <taxon>Bacteria</taxon>
        <taxon>Pseudomonadati</taxon>
        <taxon>Verrucomicrobiota</taxon>
        <taxon>Opitutia</taxon>
        <taxon>Puniceicoccales</taxon>
        <taxon>Puniceicoccaceae</taxon>
        <taxon>Puniceicoccus</taxon>
    </lineage>
</organism>
<keyword evidence="2" id="KW-1185">Reference proteome</keyword>
<evidence type="ECO:0000313" key="2">
    <source>
        <dbReference type="Proteomes" id="UP000525652"/>
    </source>
</evidence>
<reference evidence="1 2" key="1">
    <citation type="submission" date="2020-07" db="EMBL/GenBank/DDBJ databases">
        <authorList>
            <person name="Feng X."/>
        </authorList>
    </citation>
    <scope>NUCLEOTIDE SEQUENCE [LARGE SCALE GENOMIC DNA]</scope>
    <source>
        <strain evidence="1 2">JCM14086</strain>
    </source>
</reference>
<gene>
    <name evidence="1" type="ORF">H5P30_17685</name>
</gene>